<feature type="compositionally biased region" description="Low complexity" evidence="1">
    <location>
        <begin position="506"/>
        <end position="533"/>
    </location>
</feature>
<gene>
    <name evidence="3" type="ORF">CAMP_LOCUS12624</name>
</gene>
<proteinExistence type="predicted"/>
<dbReference type="CDD" id="cd14423">
    <property type="entry name" value="CUE_UBR5"/>
    <property type="match status" value="1"/>
</dbReference>
<dbReference type="PANTHER" id="PTHR46276:SF1">
    <property type="entry name" value="E3 UBIQUITIN-PROTEIN LIGASE UBR5"/>
    <property type="match status" value="1"/>
</dbReference>
<dbReference type="AlphaFoldDB" id="A0A9P1IRQ1"/>
<evidence type="ECO:0000259" key="2">
    <source>
        <dbReference type="Pfam" id="PF11547"/>
    </source>
</evidence>
<dbReference type="Proteomes" id="UP001152747">
    <property type="component" value="Unassembled WGS sequence"/>
</dbReference>
<feature type="region of interest" description="Disordered" evidence="1">
    <location>
        <begin position="1"/>
        <end position="20"/>
    </location>
</feature>
<dbReference type="Gene3D" id="1.10.8.10">
    <property type="entry name" value="DNA helicase RuvA subunit, C-terminal domain"/>
    <property type="match status" value="1"/>
</dbReference>
<sequence length="1117" mass="125052">MMDDAEPQAAQPKLEIVDEEDDGVERFTASSPIPKVYRTKNDNLTHLLFAKEEVGSEKKDSAIIEKLAEQFREENQGTIEACPILAEIGVDRIKQMVLGPRHVAFLLDDDNVIRMGYQSSKVKDIPVMQECSEIPSTMSQSAQQAAAAALQQSARTSGIAKYRRVMLGGRSYCGLRTGTGSQARGVIIGRPSAAQNIPVPEELINNVQQVLQGKSREIIIRELQRTGLNVNEAVNNLLSRDDGDDPMDMSGADPILPEELLQLLEHSSAAIGGHPLDDPFEALNFSRLTKRKELKNEKKKEQSEIYRSIFMLSPDVEWWRGEEGCGKPREVLMMDDTEPIVDEERMERQKGKCSPIVSITCTTWALYALHKNGKIYTWNWDDDIGSEHEFRPPNFEEKSAENVPVVMITSSNLRICAILQNGAMISWLETLAVGRRVQKATESYGQIPVEQVGLLKDFTTSDYIAAVRCENVVYWCGIYPPSDRSKSTEKAAEKSEKDRKKHVSFGETSISSTTSNSASSGMNSASNSASGSSEIHVGSQVQLKKSPIFPAGSVGVFIDTEKPMIGVLLEDSWNFGENCRFRILSVEEYDGESVKMEILEEEEEQYVQQPNQSRKRKAAEALSDPFHDDPVQKIEIWPIDEVLWIHEHRKRDVMTVEVVDNQMVAVKFNETSRNCMKYASLISDNPEGNSRSSNQQTNQGMRILRKDELQVLKNPAKNGEKLAKLVQKEVLSFMIDMSKPIISMCADLTGFRILVRSRHDQILLCKVPVTGKVVMRSRLPLNALAVEKRILRGAEGKCPELVNFGDSRTLFIRDSAGQLIPLLRDALNGYREPQILHSQPINLISTYSRPKRRNGSICEKGATAWEGSVLCIPGTNRPNHRHFLKDFASLMQLVLYCDLHGVQAFLNKINDLRQSSILSQDEFRQIMSEQLFAITSDGCSNIIHAAIRLCVAARNSQNQDKITPETLKSTPPKFAAKNVENEKRWKGVLRGRRRSQEVEDGQEIEENIEVLQSGTVVEDFSMGNPIKTPEIRQKNAMGILDLLLKHLTMFFDIEAENGVEFLDEKDRCSALKALLSARDINGRTPFMLAVNLRAYGAAGSVWQCLLQLGFADMVGCG</sequence>
<dbReference type="GO" id="GO:0005737">
    <property type="term" value="C:cytoplasm"/>
    <property type="evidence" value="ECO:0007669"/>
    <property type="project" value="TreeGrafter"/>
</dbReference>
<feature type="region of interest" description="Disordered" evidence="1">
    <location>
        <begin position="483"/>
        <end position="533"/>
    </location>
</feature>
<feature type="compositionally biased region" description="Basic and acidic residues" evidence="1">
    <location>
        <begin position="483"/>
        <end position="498"/>
    </location>
</feature>
<name>A0A9P1IRQ1_9PELO</name>
<evidence type="ECO:0000256" key="1">
    <source>
        <dbReference type="SAM" id="MobiDB-lite"/>
    </source>
</evidence>
<dbReference type="PANTHER" id="PTHR46276">
    <property type="entry name" value="E3 UBIQUITIN-PROTEIN LIGASE UBR5"/>
    <property type="match status" value="1"/>
</dbReference>
<dbReference type="InterPro" id="IPR024725">
    <property type="entry name" value="UBR5_UBA"/>
</dbReference>
<dbReference type="Pfam" id="PF11547">
    <property type="entry name" value="E3_UbLigase_EDD"/>
    <property type="match status" value="1"/>
</dbReference>
<dbReference type="EMBL" id="CANHGI010000005">
    <property type="protein sequence ID" value="CAI5449987.1"/>
    <property type="molecule type" value="Genomic_DNA"/>
</dbReference>
<dbReference type="GO" id="GO:0005634">
    <property type="term" value="C:nucleus"/>
    <property type="evidence" value="ECO:0007669"/>
    <property type="project" value="TreeGrafter"/>
</dbReference>
<dbReference type="GO" id="GO:0043130">
    <property type="term" value="F:ubiquitin binding"/>
    <property type="evidence" value="ECO:0007669"/>
    <property type="project" value="InterPro"/>
</dbReference>
<dbReference type="GO" id="GO:0000209">
    <property type="term" value="P:protein polyubiquitination"/>
    <property type="evidence" value="ECO:0007669"/>
    <property type="project" value="TreeGrafter"/>
</dbReference>
<protein>
    <recommendedName>
        <fullName evidence="2">E3 ubiquitin-protein ligase UBR5 ubiquitin-associated domain-containing protein</fullName>
    </recommendedName>
</protein>
<evidence type="ECO:0000313" key="3">
    <source>
        <dbReference type="EMBL" id="CAI5449987.1"/>
    </source>
</evidence>
<dbReference type="SUPFAM" id="SSF50985">
    <property type="entry name" value="RCC1/BLIP-II"/>
    <property type="match status" value="1"/>
</dbReference>
<dbReference type="GO" id="GO:0090263">
    <property type="term" value="P:positive regulation of canonical Wnt signaling pathway"/>
    <property type="evidence" value="ECO:0007669"/>
    <property type="project" value="TreeGrafter"/>
</dbReference>
<dbReference type="InterPro" id="IPR009091">
    <property type="entry name" value="RCC1/BLIP-II"/>
</dbReference>
<keyword evidence="4" id="KW-1185">Reference proteome</keyword>
<dbReference type="Gene3D" id="2.130.10.30">
    <property type="entry name" value="Regulator of chromosome condensation 1/beta-lactamase-inhibitor protein II"/>
    <property type="match status" value="1"/>
</dbReference>
<dbReference type="OrthoDB" id="5806595at2759"/>
<dbReference type="GO" id="GO:0034450">
    <property type="term" value="F:ubiquitin-ubiquitin ligase activity"/>
    <property type="evidence" value="ECO:0007669"/>
    <property type="project" value="TreeGrafter"/>
</dbReference>
<reference evidence="3" key="1">
    <citation type="submission" date="2022-11" db="EMBL/GenBank/DDBJ databases">
        <authorList>
            <person name="Kikuchi T."/>
        </authorList>
    </citation>
    <scope>NUCLEOTIDE SEQUENCE</scope>
    <source>
        <strain evidence="3">PS1010</strain>
    </source>
</reference>
<evidence type="ECO:0000313" key="4">
    <source>
        <dbReference type="Proteomes" id="UP001152747"/>
    </source>
</evidence>
<organism evidence="3 4">
    <name type="scientific">Caenorhabditis angaria</name>
    <dbReference type="NCBI Taxonomy" id="860376"/>
    <lineage>
        <taxon>Eukaryota</taxon>
        <taxon>Metazoa</taxon>
        <taxon>Ecdysozoa</taxon>
        <taxon>Nematoda</taxon>
        <taxon>Chromadorea</taxon>
        <taxon>Rhabditida</taxon>
        <taxon>Rhabditina</taxon>
        <taxon>Rhabditomorpha</taxon>
        <taxon>Rhabditoidea</taxon>
        <taxon>Rhabditidae</taxon>
        <taxon>Peloderinae</taxon>
        <taxon>Caenorhabditis</taxon>
    </lineage>
</organism>
<accession>A0A9P1IRQ1</accession>
<comment type="caution">
    <text evidence="3">The sequence shown here is derived from an EMBL/GenBank/DDBJ whole genome shotgun (WGS) entry which is preliminary data.</text>
</comment>
<feature type="domain" description="E3 ubiquitin-protein ligase UBR5 ubiquitin-associated" evidence="2">
    <location>
        <begin position="199"/>
        <end position="244"/>
    </location>
</feature>